<evidence type="ECO:0000313" key="5">
    <source>
        <dbReference type="Proteomes" id="UP000045842"/>
    </source>
</evidence>
<dbReference type="EMBL" id="CQQC01000381">
    <property type="protein sequence ID" value="CNU93854.1"/>
    <property type="molecule type" value="Genomic_DNA"/>
</dbReference>
<gene>
    <name evidence="2" type="ORF">ERS007661_01394</name>
    <name evidence="3" type="ORF">ERS007679_04310</name>
</gene>
<sequence length="92" mass="9717">MCASLTSWAPITMSRPASAALGISSTRLVNSDANSRIHTPCRIVDIRVRAPAATLAELRTMTPVMGSPPSNPDTTFALPCPTISRLKSVRGP</sequence>
<organism evidence="3 5">
    <name type="scientific">Mycobacterium tuberculosis</name>
    <dbReference type="NCBI Taxonomy" id="1773"/>
    <lineage>
        <taxon>Bacteria</taxon>
        <taxon>Bacillati</taxon>
        <taxon>Actinomycetota</taxon>
        <taxon>Actinomycetes</taxon>
        <taxon>Mycobacteriales</taxon>
        <taxon>Mycobacteriaceae</taxon>
        <taxon>Mycobacterium</taxon>
        <taxon>Mycobacterium tuberculosis complex</taxon>
    </lineage>
</organism>
<evidence type="ECO:0000313" key="2">
    <source>
        <dbReference type="EMBL" id="CNU93854.1"/>
    </source>
</evidence>
<dbReference type="Proteomes" id="UP000045842">
    <property type="component" value="Unassembled WGS sequence"/>
</dbReference>
<dbReference type="EMBL" id="CSAD01001044">
    <property type="protein sequence ID" value="COW79071.1"/>
    <property type="molecule type" value="Genomic_DNA"/>
</dbReference>
<name>A0A655JE77_MYCTX</name>
<feature type="chain" id="PRO_5036377146" evidence="1">
    <location>
        <begin position="20"/>
        <end position="92"/>
    </location>
</feature>
<evidence type="ECO:0000313" key="4">
    <source>
        <dbReference type="Proteomes" id="UP000039217"/>
    </source>
</evidence>
<proteinExistence type="predicted"/>
<evidence type="ECO:0000313" key="3">
    <source>
        <dbReference type="EMBL" id="COW79071.1"/>
    </source>
</evidence>
<keyword evidence="1" id="KW-0732">Signal</keyword>
<protein>
    <submittedName>
        <fullName evidence="3">Uncharacterized protein</fullName>
    </submittedName>
</protein>
<accession>A0A655JE77</accession>
<evidence type="ECO:0000256" key="1">
    <source>
        <dbReference type="SAM" id="SignalP"/>
    </source>
</evidence>
<reference evidence="4 5" key="1">
    <citation type="submission" date="2015-03" db="EMBL/GenBank/DDBJ databases">
        <authorList>
            <consortium name="Pathogen Informatics"/>
        </authorList>
    </citation>
    <scope>NUCLEOTIDE SEQUENCE [LARGE SCALE GENOMIC DNA]</scope>
    <source>
        <strain evidence="2 4">D00501624</strain>
        <strain evidence="3 5">G09801536</strain>
    </source>
</reference>
<dbReference type="AlphaFoldDB" id="A0A655JE77"/>
<feature type="signal peptide" evidence="1">
    <location>
        <begin position="1"/>
        <end position="19"/>
    </location>
</feature>
<dbReference type="Proteomes" id="UP000039217">
    <property type="component" value="Unassembled WGS sequence"/>
</dbReference>